<dbReference type="EMBL" id="PVNH01000011">
    <property type="protein sequence ID" value="PRX44701.1"/>
    <property type="molecule type" value="Genomic_DNA"/>
</dbReference>
<reference evidence="3 4" key="1">
    <citation type="submission" date="2018-03" db="EMBL/GenBank/DDBJ databases">
        <title>Genomic Encyclopedia of Type Strains, Phase III (KMG-III): the genomes of soil and plant-associated and newly described type strains.</title>
        <authorList>
            <person name="Whitman W."/>
        </authorList>
    </citation>
    <scope>NUCLEOTIDE SEQUENCE [LARGE SCALE GENOMIC DNA]</scope>
    <source>
        <strain evidence="3 4">CGMCC 4.7125</strain>
    </source>
</reference>
<dbReference type="InterPro" id="IPR047789">
    <property type="entry name" value="CU044_5270-like"/>
</dbReference>
<evidence type="ECO:0000256" key="2">
    <source>
        <dbReference type="SAM" id="Phobius"/>
    </source>
</evidence>
<evidence type="ECO:0008006" key="5">
    <source>
        <dbReference type="Google" id="ProtNLM"/>
    </source>
</evidence>
<feature type="region of interest" description="Disordered" evidence="1">
    <location>
        <begin position="375"/>
        <end position="411"/>
    </location>
</feature>
<dbReference type="NCBIfam" id="NF038083">
    <property type="entry name" value="CU044_5270_fam"/>
    <property type="match status" value="1"/>
</dbReference>
<dbReference type="RefSeq" id="WP_146147559.1">
    <property type="nucleotide sequence ID" value="NZ_PVNH01000011.1"/>
</dbReference>
<dbReference type="Proteomes" id="UP000238362">
    <property type="component" value="Unassembled WGS sequence"/>
</dbReference>
<keyword evidence="4" id="KW-1185">Reference proteome</keyword>
<keyword evidence="2" id="KW-1133">Transmembrane helix</keyword>
<sequence>MREEPGSRHDDRLDEALELLHRDRRSEHAELADVRERVLAAARAEADGEVVRLPRRVPASRRWLPAVAAAAAVLVLAVLVPGAGSWWSPPDSAPEQAAVQPAPSARDVLERAAGAALHSGDPVVPEGAYRRVTEHAAAAVHIRFEDGGGYSYLRESRQETRVPANTGDVWRVRTVPLGTPRWLGGTVPEFPLAEQEKARSRDERWHLCDRGLLAVSCDGVKGAGEPVRDPGPLYDAVPREPGELRTYLAEAAARELFVPSPERVEPAGDVWDAAVLLLADGLVPADLRAALFRVLAELPGVHVTERAAHAGERTGVAVGTEGDRRVREVIVDPGTGEFLASRVTAGPRPEQPWLSPGTLLELRVVSTTVVTGAGEVTGTASAPPRSVTETTRSGPTEAAPSVTVSVERPSG</sequence>
<evidence type="ECO:0000313" key="4">
    <source>
        <dbReference type="Proteomes" id="UP000238362"/>
    </source>
</evidence>
<feature type="transmembrane region" description="Helical" evidence="2">
    <location>
        <begin position="63"/>
        <end position="87"/>
    </location>
</feature>
<gene>
    <name evidence="3" type="ORF">B0I33_111215</name>
</gene>
<comment type="caution">
    <text evidence="3">The sequence shown here is derived from an EMBL/GenBank/DDBJ whole genome shotgun (WGS) entry which is preliminary data.</text>
</comment>
<evidence type="ECO:0000313" key="3">
    <source>
        <dbReference type="EMBL" id="PRX44701.1"/>
    </source>
</evidence>
<protein>
    <recommendedName>
        <fullName evidence="5">CU044_5270 family protein</fullName>
    </recommendedName>
</protein>
<accession>A0A2T0LNL8</accession>
<organism evidence="3 4">
    <name type="scientific">Prauserella shujinwangii</name>
    <dbReference type="NCBI Taxonomy" id="1453103"/>
    <lineage>
        <taxon>Bacteria</taxon>
        <taxon>Bacillati</taxon>
        <taxon>Actinomycetota</taxon>
        <taxon>Actinomycetes</taxon>
        <taxon>Pseudonocardiales</taxon>
        <taxon>Pseudonocardiaceae</taxon>
        <taxon>Prauserella</taxon>
    </lineage>
</organism>
<dbReference type="OrthoDB" id="3387554at2"/>
<keyword evidence="2" id="KW-0812">Transmembrane</keyword>
<keyword evidence="2" id="KW-0472">Membrane</keyword>
<evidence type="ECO:0000256" key="1">
    <source>
        <dbReference type="SAM" id="MobiDB-lite"/>
    </source>
</evidence>
<proteinExistence type="predicted"/>
<name>A0A2T0LNL8_9PSEU</name>
<dbReference type="AlphaFoldDB" id="A0A2T0LNL8"/>